<dbReference type="PANTHER" id="PTHR32063">
    <property type="match status" value="1"/>
</dbReference>
<dbReference type="GO" id="GO:0005886">
    <property type="term" value="C:plasma membrane"/>
    <property type="evidence" value="ECO:0007669"/>
    <property type="project" value="TreeGrafter"/>
</dbReference>
<dbReference type="InterPro" id="IPR027463">
    <property type="entry name" value="AcrB_DN_DC_subdom"/>
</dbReference>
<dbReference type="EMBL" id="FPHF01000003">
    <property type="protein sequence ID" value="SFV50085.1"/>
    <property type="molecule type" value="Genomic_DNA"/>
</dbReference>
<keyword evidence="1" id="KW-0812">Transmembrane</keyword>
<gene>
    <name evidence="2" type="ORF">MNB_SM-4-1280</name>
</gene>
<sequence>MIRNFIQFSIEKPLLNHILLLFIFMLSIFAYINIPKEIFPPTQMDKISIAGGYAGTSADILDKMVVQTIEEDLQNINELESIKTSIKNGSFTIKADIKTGSNNISVLNDVKDVVSSVVKDLPSDMSEPLAKIITHDFPLTLIALSGDVDKRVLLQRANELKSELAKFKDLTNIGVRGDSDEELDIRLNNEKIKAYGLQPSLVVNAIKNISSIFPVGTIKEKSHHLYISTYNGDKYYYRYW</sequence>
<dbReference type="Gene3D" id="1.20.1640.10">
    <property type="entry name" value="Multidrug efflux transporter AcrB transmembrane domain"/>
    <property type="match status" value="1"/>
</dbReference>
<keyword evidence="1" id="KW-1133">Transmembrane helix</keyword>
<evidence type="ECO:0000256" key="1">
    <source>
        <dbReference type="SAM" id="Phobius"/>
    </source>
</evidence>
<protein>
    <submittedName>
        <fullName evidence="2">RND multidrug efflux transporter Acriflavin resistance protein</fullName>
    </submittedName>
</protein>
<dbReference type="Gene3D" id="3.30.2090.10">
    <property type="entry name" value="Multidrug efflux transporter AcrB TolC docking domain, DN and DC subdomains"/>
    <property type="match status" value="1"/>
</dbReference>
<dbReference type="PANTHER" id="PTHR32063:SF33">
    <property type="entry name" value="RND SUPERFAMILY EFFLUX PUMP PERMEASE COMPONENT"/>
    <property type="match status" value="1"/>
</dbReference>
<dbReference type="AlphaFoldDB" id="A0A1W1B9F6"/>
<reference evidence="2" key="1">
    <citation type="submission" date="2016-10" db="EMBL/GenBank/DDBJ databases">
        <authorList>
            <person name="de Groot N.N."/>
        </authorList>
    </citation>
    <scope>NUCLEOTIDE SEQUENCE</scope>
</reference>
<evidence type="ECO:0000313" key="2">
    <source>
        <dbReference type="EMBL" id="SFV50085.1"/>
    </source>
</evidence>
<dbReference type="GO" id="GO:0042910">
    <property type="term" value="F:xenobiotic transmembrane transporter activity"/>
    <property type="evidence" value="ECO:0007669"/>
    <property type="project" value="TreeGrafter"/>
</dbReference>
<dbReference type="InterPro" id="IPR001036">
    <property type="entry name" value="Acrflvin-R"/>
</dbReference>
<dbReference type="Gene3D" id="3.30.70.1430">
    <property type="entry name" value="Multidrug efflux transporter AcrB pore domain"/>
    <property type="match status" value="1"/>
</dbReference>
<keyword evidence="1" id="KW-0472">Membrane</keyword>
<organism evidence="2">
    <name type="scientific">hydrothermal vent metagenome</name>
    <dbReference type="NCBI Taxonomy" id="652676"/>
    <lineage>
        <taxon>unclassified sequences</taxon>
        <taxon>metagenomes</taxon>
        <taxon>ecological metagenomes</taxon>
    </lineage>
</organism>
<proteinExistence type="predicted"/>
<feature type="transmembrane region" description="Helical" evidence="1">
    <location>
        <begin position="14"/>
        <end position="34"/>
    </location>
</feature>
<accession>A0A1W1B9F6</accession>
<dbReference type="Gene3D" id="3.30.70.1320">
    <property type="entry name" value="Multidrug efflux transporter AcrB pore domain like"/>
    <property type="match status" value="1"/>
</dbReference>
<name>A0A1W1B9F6_9ZZZZ</name>
<dbReference type="SUPFAM" id="SSF82693">
    <property type="entry name" value="Multidrug efflux transporter AcrB pore domain, PN1, PN2, PC1 and PC2 subdomains"/>
    <property type="match status" value="1"/>
</dbReference>
<dbReference type="Pfam" id="PF00873">
    <property type="entry name" value="ACR_tran"/>
    <property type="match status" value="1"/>
</dbReference>